<name>A0A3R9ILQ7_STRCR</name>
<proteinExistence type="predicted"/>
<dbReference type="Pfam" id="PF19775">
    <property type="entry name" value="DUF6261"/>
    <property type="match status" value="1"/>
</dbReference>
<dbReference type="AlphaFoldDB" id="A0A3R9ILQ7"/>
<dbReference type="EMBL" id="RJNA01000007">
    <property type="protein sequence ID" value="RSI43589.1"/>
    <property type="molecule type" value="Genomic_DNA"/>
</dbReference>
<dbReference type="InterPro" id="IPR046228">
    <property type="entry name" value="DUF6261"/>
</dbReference>
<comment type="caution">
    <text evidence="1">The sequence shown here is derived from an EMBL/GenBank/DDBJ whole genome shotgun (WGS) entry which is preliminary data.</text>
</comment>
<dbReference type="Proteomes" id="UP000282617">
    <property type="component" value="Unassembled WGS sequence"/>
</dbReference>
<evidence type="ECO:0000313" key="2">
    <source>
        <dbReference type="Proteomes" id="UP000282617"/>
    </source>
</evidence>
<gene>
    <name evidence="1" type="ORF">D8872_05905</name>
</gene>
<evidence type="ECO:0000313" key="1">
    <source>
        <dbReference type="EMBL" id="RSI43589.1"/>
    </source>
</evidence>
<protein>
    <submittedName>
        <fullName evidence="1">Uncharacterized protein</fullName>
    </submittedName>
</protein>
<organism evidence="1 2">
    <name type="scientific">Streptococcus cristatus</name>
    <dbReference type="NCBI Taxonomy" id="45634"/>
    <lineage>
        <taxon>Bacteria</taxon>
        <taxon>Bacillati</taxon>
        <taxon>Bacillota</taxon>
        <taxon>Bacilli</taxon>
        <taxon>Lactobacillales</taxon>
        <taxon>Streptococcaceae</taxon>
        <taxon>Streptococcus</taxon>
    </lineage>
</organism>
<sequence length="251" mass="28559">MINTTYTIRPLSYSNLTHREFESLMVDSYQVLTIFTSSYRDEDMYSKHLESFHSKLEQFQVQLANVEKKDSMSLVELDKERDNALVGLFTLHKGFAKIKDRDLKEAHEVLLPVFKKYKDITKHTNAVATAEIKSLLKTLQEEPYQGAVTSLGLFPMLTAVIAAQADYDKVEAEARAAKSAKEVGKTKQLRSEISRTYDLFVRYTAAVAEAYPERAHLAKLLKDLNTIRDSKRRLVGTNKKTKTEEAGEKTA</sequence>
<reference evidence="1 2" key="1">
    <citation type="submission" date="2018-11" db="EMBL/GenBank/DDBJ databases">
        <title>Species Designations Belie Phenotypic and Genotypic Heterogeneity in Oral Streptococci.</title>
        <authorList>
            <person name="Velsko I."/>
        </authorList>
    </citation>
    <scope>NUCLEOTIDE SEQUENCE [LARGE SCALE GENOMIC DNA]</scope>
    <source>
        <strain evidence="1 2">BCC51</strain>
    </source>
</reference>
<accession>A0A3R9ILQ7</accession>